<keyword evidence="2" id="KW-1185">Reference proteome</keyword>
<dbReference type="KEGG" id="vg:65131120"/>
<dbReference type="Proteomes" id="UP000593734">
    <property type="component" value="Segment"/>
</dbReference>
<dbReference type="EMBL" id="MT774401">
    <property type="protein sequence ID" value="QOR57188.1"/>
    <property type="molecule type" value="Genomic_DNA"/>
</dbReference>
<accession>A0A7M1RS83</accession>
<name>A0A7M1RS83_9CAUD</name>
<dbReference type="GeneID" id="65131120"/>
<reference evidence="1 2" key="1">
    <citation type="submission" date="2020-07" db="EMBL/GenBank/DDBJ databases">
        <title>Taxonomic proposal: Crassvirales, a new order of highly abundant and diverse bacterial viruses.</title>
        <authorList>
            <person name="Shkoporov A.N."/>
            <person name="Stockdale S.R."/>
            <person name="Guerin E."/>
            <person name="Ross R.P."/>
            <person name="Hill C."/>
        </authorList>
    </citation>
    <scope>NUCLEOTIDE SEQUENCE [LARGE SCALE GENOMIC DNA]</scope>
</reference>
<sequence length="225" mass="26049">MTREQFHSYFKVAMDKNSQSVAFGGCPAFLPEEIDYWLDQGLYQEISNKFTGNNYLKTSFEGSVKRIHDLEKLIRTDVNVVANTETNSNRCYVTNLFNGDRMFFVDAVLNFNNKKATIKLIDHADATKFKKTYNNNPWIEDPVAVIEDNTLYIYYDYLAMSSNSYSVDITYVKFPTKIENLPADGMSEIPEYMQFEVINRAVELALEDIESKRILTKSQLNQIDE</sequence>
<protein>
    <submittedName>
        <fullName evidence="1">Uncharacterized protein</fullName>
    </submittedName>
</protein>
<evidence type="ECO:0000313" key="1">
    <source>
        <dbReference type="EMBL" id="QOR57188.1"/>
    </source>
</evidence>
<organism evidence="1 2">
    <name type="scientific">uncultured phage cr6_1</name>
    <dbReference type="NCBI Taxonomy" id="2772085"/>
    <lineage>
        <taxon>Viruses</taxon>
        <taxon>Duplodnaviria</taxon>
        <taxon>Heunggongvirae</taxon>
        <taxon>Uroviricota</taxon>
        <taxon>Caudoviricetes</taxon>
        <taxon>Crassvirales</taxon>
        <taxon>Suoliviridae</taxon>
        <taxon>Bearivirinae</taxon>
        <taxon>Afonbuvirus</taxon>
        <taxon>Afonbuvirus faecalis</taxon>
    </lineage>
</organism>
<dbReference type="RefSeq" id="YP_010112640.1">
    <property type="nucleotide sequence ID" value="NC_055894.1"/>
</dbReference>
<evidence type="ECO:0000313" key="2">
    <source>
        <dbReference type="Proteomes" id="UP000593734"/>
    </source>
</evidence>
<proteinExistence type="predicted"/>